<name>A0AAV5GHD6_9BASI</name>
<feature type="region of interest" description="Disordered" evidence="1">
    <location>
        <begin position="42"/>
        <end position="76"/>
    </location>
</feature>
<keyword evidence="3" id="KW-1185">Reference proteome</keyword>
<feature type="region of interest" description="Disordered" evidence="1">
    <location>
        <begin position="1"/>
        <end position="25"/>
    </location>
</feature>
<gene>
    <name evidence="2" type="ORF">Rhopal_005084-T1</name>
</gene>
<evidence type="ECO:0000313" key="2">
    <source>
        <dbReference type="EMBL" id="GJN92056.1"/>
    </source>
</evidence>
<feature type="region of interest" description="Disordered" evidence="1">
    <location>
        <begin position="125"/>
        <end position="149"/>
    </location>
</feature>
<feature type="compositionally biased region" description="Polar residues" evidence="1">
    <location>
        <begin position="67"/>
        <end position="76"/>
    </location>
</feature>
<sequence length="316" mass="34264">MAPVLSRSSPRASPYSRPSSSSASRTVYRISPLIFKGIAKEDAGSTVASSDDQPKSRKRPLDDDESTFSVSPDASTTAQLAASRPVKRIKQTIFNPIIVTIPREQVLDFVFALLYPATAKASAAHARASRKRGRHSHDNNTAAPTPPSKLAHLATATRASIPDCTPSSKTLQQPTHLDAPAALPAKDDPGALEEAPHRNPDCHALERNCARVLITSTEEVCNFRSRLRLGNCEDTFLNCDNMRAGRKQPLIALGDIELTLTDVTTEDQVDHFCDSLTFFVRTGNRNFLPPSLVSHVDALSSRRMGSAPFRLVASAV</sequence>
<organism evidence="2 3">
    <name type="scientific">Rhodotorula paludigena</name>
    <dbReference type="NCBI Taxonomy" id="86838"/>
    <lineage>
        <taxon>Eukaryota</taxon>
        <taxon>Fungi</taxon>
        <taxon>Dikarya</taxon>
        <taxon>Basidiomycota</taxon>
        <taxon>Pucciniomycotina</taxon>
        <taxon>Microbotryomycetes</taxon>
        <taxon>Sporidiobolales</taxon>
        <taxon>Sporidiobolaceae</taxon>
        <taxon>Rhodotorula</taxon>
    </lineage>
</organism>
<accession>A0AAV5GHD6</accession>
<dbReference type="AlphaFoldDB" id="A0AAV5GHD6"/>
<protein>
    <submittedName>
        <fullName evidence="2">Uncharacterized protein</fullName>
    </submittedName>
</protein>
<feature type="compositionally biased region" description="Basic and acidic residues" evidence="1">
    <location>
        <begin position="185"/>
        <end position="199"/>
    </location>
</feature>
<proteinExistence type="predicted"/>
<feature type="compositionally biased region" description="Basic and acidic residues" evidence="1">
    <location>
        <begin position="52"/>
        <end position="61"/>
    </location>
</feature>
<evidence type="ECO:0000256" key="1">
    <source>
        <dbReference type="SAM" id="MobiDB-lite"/>
    </source>
</evidence>
<reference evidence="2 3" key="1">
    <citation type="submission" date="2021-12" db="EMBL/GenBank/DDBJ databases">
        <title>High titer production of polyol ester of fatty acids by Rhodotorula paludigena BS15 towards product separation-free biomass refinery.</title>
        <authorList>
            <person name="Mano J."/>
            <person name="Ono H."/>
            <person name="Tanaka T."/>
            <person name="Naito K."/>
            <person name="Sushida H."/>
            <person name="Ike M."/>
            <person name="Tokuyasu K."/>
            <person name="Kitaoka M."/>
        </authorList>
    </citation>
    <scope>NUCLEOTIDE SEQUENCE [LARGE SCALE GENOMIC DNA]</scope>
    <source>
        <strain evidence="2 3">BS15</strain>
    </source>
</reference>
<comment type="caution">
    <text evidence="2">The sequence shown here is derived from an EMBL/GenBank/DDBJ whole genome shotgun (WGS) entry which is preliminary data.</text>
</comment>
<feature type="region of interest" description="Disordered" evidence="1">
    <location>
        <begin position="180"/>
        <end position="199"/>
    </location>
</feature>
<dbReference type="Proteomes" id="UP001342314">
    <property type="component" value="Unassembled WGS sequence"/>
</dbReference>
<dbReference type="EMBL" id="BQKY01000010">
    <property type="protein sequence ID" value="GJN92056.1"/>
    <property type="molecule type" value="Genomic_DNA"/>
</dbReference>
<evidence type="ECO:0000313" key="3">
    <source>
        <dbReference type="Proteomes" id="UP001342314"/>
    </source>
</evidence>